<dbReference type="Pfam" id="PF01855">
    <property type="entry name" value="POR_N"/>
    <property type="match status" value="1"/>
</dbReference>
<keyword evidence="7 15" id="KW-0479">Metal-binding</keyword>
<accession>A0A2J6N405</accession>
<dbReference type="GO" id="GO:0018491">
    <property type="term" value="F:2-oxobutyrate synthase activity"/>
    <property type="evidence" value="ECO:0007669"/>
    <property type="project" value="UniProtKB-ARBA"/>
</dbReference>
<evidence type="ECO:0000256" key="3">
    <source>
        <dbReference type="ARBA" id="ARBA00011631"/>
    </source>
</evidence>
<comment type="subunit">
    <text evidence="3">Heterodimer composed of an alpha and a beta subunit.</text>
</comment>
<keyword evidence="19" id="KW-0670">Pyruvate</keyword>
<dbReference type="InterPro" id="IPR045025">
    <property type="entry name" value="HACL1-like"/>
</dbReference>
<dbReference type="CDD" id="cd07034">
    <property type="entry name" value="TPP_PYR_PFOR_IOR-alpha_like"/>
    <property type="match status" value="1"/>
</dbReference>
<evidence type="ECO:0000256" key="10">
    <source>
        <dbReference type="ARBA" id="ARBA00023004"/>
    </source>
</evidence>
<evidence type="ECO:0000256" key="13">
    <source>
        <dbReference type="ARBA" id="ARBA00048332"/>
    </source>
</evidence>
<keyword evidence="9 15" id="KW-0560">Oxidoreductase</keyword>
<dbReference type="InterPro" id="IPR017900">
    <property type="entry name" value="4Fe4S_Fe_S_CS"/>
</dbReference>
<dbReference type="InterPro" id="IPR017721">
    <property type="entry name" value="IorA"/>
</dbReference>
<evidence type="ECO:0000313" key="18">
    <source>
        <dbReference type="EMBL" id="HEW64376.1"/>
    </source>
</evidence>
<dbReference type="GO" id="GO:0043805">
    <property type="term" value="F:indolepyruvate ferredoxin oxidoreductase activity"/>
    <property type="evidence" value="ECO:0007669"/>
    <property type="project" value="UniProtKB-UniRule"/>
</dbReference>
<protein>
    <recommendedName>
        <fullName evidence="4 15">Indolepyruvate oxidoreductase subunit IorA</fullName>
        <shortName evidence="15">IOR</shortName>
        <ecNumber evidence="15">1.2.7.8</ecNumber>
    </recommendedName>
    <alternativeName>
        <fullName evidence="12 15">Indolepyruvate ferredoxin oxidoreductase subunit alpha</fullName>
    </alternativeName>
</protein>
<sequence length="645" mass="70439">MSSEKNPLLLDEPGKRMLMVGNQAIVRGALEADVDVVAGYPGTPSSEVLEMLNEMRKQLGIYAEISVNEMVAAEVAGGAAAAGLKALVTMKHVGVNVASDFFNVINMTGIDGALVIYVGDDPGAWVSQNEQDTRIYCEMFHFPCLEPYDQQTAKDLMIKAFELSKKYSLPVIVRSTHRIAHASGSVTIGKLPKYPKELPEGKFVKNLDRWYTGDVFIQKLHKELHEKLYKIQEDIENLNHYYEKGNSKIGIIADGINIMYAREALQKLGLEGKVSILGLVGVFPVPRKVIANFINGLDKVLIAEETEPYLENYVNVIAHENGLSNLKVYGRNTGNIPWSNELNSSIIANALVDIAGKELGAKGLPEIPTQVKEAVKKAQEITPFRYLTFCAGCPHQGTFYALKMALLREGVKIDNIPIILDIGCYGLAPFSPMRIGDVSLNMGSGFGFPQGLRVALKTKDPVIGIVGDSTFFHASIPALINAKWNGQKGMLFIVADNRITAMTGGQPNPSSGMRGDHSQNPSINAEDLIKAMGYEVEVIDPYDVKGSIEAFRKAIKKIRETGENVVVVSKRGCALYVEPPKTPYYIDPDKCTGCRVCLLTLGCQALQWDSVKKKAHIADELCVGCGVCAQVCPYNAIIKPEGGKQ</sequence>
<evidence type="ECO:0000256" key="9">
    <source>
        <dbReference type="ARBA" id="ARBA00023002"/>
    </source>
</evidence>
<dbReference type="InterPro" id="IPR009014">
    <property type="entry name" value="Transketo_C/PFOR_II"/>
</dbReference>
<dbReference type="Pfam" id="PF02775">
    <property type="entry name" value="TPP_enzyme_C"/>
    <property type="match status" value="1"/>
</dbReference>
<evidence type="ECO:0000313" key="19">
    <source>
        <dbReference type="EMBL" id="PMB76087.1"/>
    </source>
</evidence>
<dbReference type="GO" id="GO:0019164">
    <property type="term" value="F:pyruvate synthase activity"/>
    <property type="evidence" value="ECO:0007669"/>
    <property type="project" value="UniProtKB-ARBA"/>
</dbReference>
<dbReference type="GO" id="GO:0030976">
    <property type="term" value="F:thiamine pyrophosphate binding"/>
    <property type="evidence" value="ECO:0007669"/>
    <property type="project" value="InterPro"/>
</dbReference>
<dbReference type="SUPFAM" id="SSF52518">
    <property type="entry name" value="Thiamin diphosphate-binding fold (THDP-binding)"/>
    <property type="match status" value="2"/>
</dbReference>
<dbReference type="Gene3D" id="3.40.50.970">
    <property type="match status" value="2"/>
</dbReference>
<dbReference type="InterPro" id="IPR017896">
    <property type="entry name" value="4Fe4S_Fe-S-bd"/>
</dbReference>
<feature type="binding site" evidence="16">
    <location>
        <position position="625"/>
    </location>
    <ligand>
        <name>[4Fe-4S] cluster</name>
        <dbReference type="ChEBI" id="CHEBI:49883"/>
        <label>2</label>
    </ligand>
</feature>
<dbReference type="InterPro" id="IPR002880">
    <property type="entry name" value="Pyrv_Fd/Flavodoxin_OxRdtase_N"/>
</dbReference>
<evidence type="ECO:0000256" key="12">
    <source>
        <dbReference type="ARBA" id="ARBA00030514"/>
    </source>
</evidence>
<dbReference type="EMBL" id="DSFH01000062">
    <property type="protein sequence ID" value="HEW64376.1"/>
    <property type="molecule type" value="Genomic_DNA"/>
</dbReference>
<evidence type="ECO:0000256" key="11">
    <source>
        <dbReference type="ARBA" id="ARBA00023014"/>
    </source>
</evidence>
<reference evidence="19 20" key="1">
    <citation type="submission" date="2018-01" db="EMBL/GenBank/DDBJ databases">
        <title>Metagenomic assembled genomes from two thermal pools in the Uzon Caldera, Kamchatka, Russia.</title>
        <authorList>
            <person name="Wilkins L."/>
            <person name="Ettinger C."/>
        </authorList>
    </citation>
    <scope>NUCLEOTIDE SEQUENCE [LARGE SCALE GENOMIC DNA]</scope>
    <source>
        <strain evidence="19">ZAV-06</strain>
    </source>
</reference>
<comment type="subunit">
    <text evidence="2 15">Heterodimer of the IorA and IorB subunits.</text>
</comment>
<comment type="catalytic activity">
    <reaction evidence="14">
        <text>a 2-oxocarboxylate + 2 oxidized [2Fe-2S]-[ferredoxin] + CoA = an acyl-CoA + 2 reduced [2Fe-2S]-[ferredoxin] + CO2 + H(+)</text>
        <dbReference type="Rhea" id="RHEA:42316"/>
        <dbReference type="Rhea" id="RHEA-COMP:10000"/>
        <dbReference type="Rhea" id="RHEA-COMP:10001"/>
        <dbReference type="ChEBI" id="CHEBI:15378"/>
        <dbReference type="ChEBI" id="CHEBI:16526"/>
        <dbReference type="ChEBI" id="CHEBI:33737"/>
        <dbReference type="ChEBI" id="CHEBI:33738"/>
        <dbReference type="ChEBI" id="CHEBI:35179"/>
        <dbReference type="ChEBI" id="CHEBI:57287"/>
        <dbReference type="ChEBI" id="CHEBI:58342"/>
        <dbReference type="EC" id="1.2.7.11"/>
    </reaction>
</comment>
<evidence type="ECO:0000256" key="14">
    <source>
        <dbReference type="ARBA" id="ARBA00048893"/>
    </source>
</evidence>
<name>A0A2J6N405_9CREN</name>
<dbReference type="FunFam" id="3.40.50.970:FF:000039">
    <property type="entry name" value="Indolepyruvate oxidoreductase subunit IorA"/>
    <property type="match status" value="1"/>
</dbReference>
<dbReference type="PANTHER" id="PTHR43710">
    <property type="entry name" value="2-HYDROXYACYL-COA LYASE"/>
    <property type="match status" value="1"/>
</dbReference>
<evidence type="ECO:0000256" key="15">
    <source>
        <dbReference type="PIRNR" id="PIRNR006439"/>
    </source>
</evidence>
<comment type="caution">
    <text evidence="19">The sequence shown here is derived from an EMBL/GenBank/DDBJ whole genome shotgun (WGS) entry which is preliminary data.</text>
</comment>
<keyword evidence="8 15" id="KW-0249">Electron transport</keyword>
<evidence type="ECO:0000256" key="8">
    <source>
        <dbReference type="ARBA" id="ARBA00022982"/>
    </source>
</evidence>
<feature type="binding site" evidence="16">
    <location>
        <position position="597"/>
    </location>
    <ligand>
        <name>[4Fe-4S] cluster</name>
        <dbReference type="ChEBI" id="CHEBI:49883"/>
        <label>1</label>
    </ligand>
</feature>
<dbReference type="Proteomes" id="UP000886076">
    <property type="component" value="Unassembled WGS sequence"/>
</dbReference>
<organism evidence="19 20">
    <name type="scientific">Fervidicoccus fontis</name>
    <dbReference type="NCBI Taxonomy" id="683846"/>
    <lineage>
        <taxon>Archaea</taxon>
        <taxon>Thermoproteota</taxon>
        <taxon>Thermoprotei</taxon>
        <taxon>Fervidicoccales</taxon>
        <taxon>Fervidicoccaceae</taxon>
        <taxon>Fervidicoccus</taxon>
    </lineage>
</organism>
<feature type="domain" description="4Fe-4S ferredoxin-type" evidence="17">
    <location>
        <begin position="582"/>
        <end position="611"/>
    </location>
</feature>
<keyword evidence="5 15" id="KW-0813">Transport</keyword>
<dbReference type="GO" id="GO:0051539">
    <property type="term" value="F:4 iron, 4 sulfur cluster binding"/>
    <property type="evidence" value="ECO:0007669"/>
    <property type="project" value="UniProtKB-UniRule"/>
</dbReference>
<dbReference type="GO" id="GO:0046872">
    <property type="term" value="F:metal ion binding"/>
    <property type="evidence" value="ECO:0007669"/>
    <property type="project" value="UniProtKB-UniRule"/>
</dbReference>
<comment type="cofactor">
    <cofactor evidence="15 16">
        <name>[4Fe-4S] cluster</name>
        <dbReference type="ChEBI" id="CHEBI:49883"/>
    </cofactor>
    <text evidence="15 16">Binds 2 [4Fe-4S] clusters. In this family the first cluster has a non-standard and varying [4Fe-4S] binding motif CX(2)CX(2)CX(4-5)CP.</text>
</comment>
<evidence type="ECO:0000256" key="4">
    <source>
        <dbReference type="ARBA" id="ARBA00017710"/>
    </source>
</evidence>
<evidence type="ECO:0000313" key="20">
    <source>
        <dbReference type="Proteomes" id="UP000237153"/>
    </source>
</evidence>
<dbReference type="PANTHER" id="PTHR43710:SF7">
    <property type="entry name" value="INDOLEPYRUVATE OXIDOREDUCTASE SUBUNIT IORA"/>
    <property type="match status" value="1"/>
</dbReference>
<gene>
    <name evidence="19" type="ORF">C0188_00240</name>
    <name evidence="18" type="ORF">ENO39_04915</name>
</gene>
<feature type="binding site" evidence="16">
    <location>
        <position position="603"/>
    </location>
    <ligand>
        <name>[4Fe-4S] cluster</name>
        <dbReference type="ChEBI" id="CHEBI:49883"/>
        <label>2</label>
    </ligand>
</feature>
<dbReference type="Pfam" id="PF00037">
    <property type="entry name" value="Fer4"/>
    <property type="match status" value="1"/>
</dbReference>
<dbReference type="Proteomes" id="UP000237153">
    <property type="component" value="Unassembled WGS sequence"/>
</dbReference>
<proteinExistence type="predicted"/>
<dbReference type="SUPFAM" id="SSF54862">
    <property type="entry name" value="4Fe-4S ferredoxins"/>
    <property type="match status" value="1"/>
</dbReference>
<dbReference type="EMBL" id="PNIM01000001">
    <property type="protein sequence ID" value="PMB76087.1"/>
    <property type="molecule type" value="Genomic_DNA"/>
</dbReference>
<dbReference type="RefSeq" id="WP_272985699.1">
    <property type="nucleotide sequence ID" value="NZ_DSFH01000062.1"/>
</dbReference>
<evidence type="ECO:0000256" key="1">
    <source>
        <dbReference type="ARBA" id="ARBA00002995"/>
    </source>
</evidence>
<comment type="catalytic activity">
    <reaction evidence="13 15">
        <text>indole-3-pyruvate + 2 oxidized [2Fe-2S]-[ferredoxin] + CoA = (indol-3-yl)acetyl-CoA + 2 reduced [2Fe-2S]-[ferredoxin] + CO2 + H(+)</text>
        <dbReference type="Rhea" id="RHEA:12645"/>
        <dbReference type="Rhea" id="RHEA-COMP:10000"/>
        <dbReference type="Rhea" id="RHEA-COMP:10001"/>
        <dbReference type="ChEBI" id="CHEBI:15378"/>
        <dbReference type="ChEBI" id="CHEBI:16526"/>
        <dbReference type="ChEBI" id="CHEBI:17640"/>
        <dbReference type="ChEBI" id="CHEBI:33737"/>
        <dbReference type="ChEBI" id="CHEBI:33738"/>
        <dbReference type="ChEBI" id="CHEBI:57271"/>
        <dbReference type="ChEBI" id="CHEBI:57287"/>
        <dbReference type="EC" id="1.2.7.8"/>
    </reaction>
</comment>
<dbReference type="SUPFAM" id="SSF52922">
    <property type="entry name" value="TK C-terminal domain-like"/>
    <property type="match status" value="1"/>
</dbReference>
<keyword evidence="6 15" id="KW-0004">4Fe-4S</keyword>
<evidence type="ECO:0000256" key="5">
    <source>
        <dbReference type="ARBA" id="ARBA00022448"/>
    </source>
</evidence>
<dbReference type="InterPro" id="IPR029061">
    <property type="entry name" value="THDP-binding"/>
</dbReference>
<evidence type="ECO:0000256" key="6">
    <source>
        <dbReference type="ARBA" id="ARBA00022485"/>
    </source>
</evidence>
<dbReference type="Gene3D" id="3.30.70.20">
    <property type="match status" value="1"/>
</dbReference>
<evidence type="ECO:0000256" key="7">
    <source>
        <dbReference type="ARBA" id="ARBA00022723"/>
    </source>
</evidence>
<evidence type="ECO:0000256" key="2">
    <source>
        <dbReference type="ARBA" id="ARBA00011238"/>
    </source>
</evidence>
<keyword evidence="10 15" id="KW-0408">Iron</keyword>
<evidence type="ECO:0000256" key="16">
    <source>
        <dbReference type="PIRSR" id="PIRSR006439-50"/>
    </source>
</evidence>
<dbReference type="AlphaFoldDB" id="A0A2J6N405"/>
<reference evidence="18" key="2">
    <citation type="journal article" date="2020" name="mSystems">
        <title>Genome- and Community-Level Interaction Insights into Carbon Utilization and Element Cycling Functions of Hydrothermarchaeota in Hydrothermal Sediment.</title>
        <authorList>
            <person name="Zhou Z."/>
            <person name="Liu Y."/>
            <person name="Xu W."/>
            <person name="Pan J."/>
            <person name="Luo Z.H."/>
            <person name="Li M."/>
        </authorList>
    </citation>
    <scope>NUCLEOTIDE SEQUENCE [LARGE SCALE GENOMIC DNA]</scope>
    <source>
        <strain evidence="18">SpSt-1261</strain>
    </source>
</reference>
<feature type="binding site" evidence="16">
    <location>
        <position position="628"/>
    </location>
    <ligand>
        <name>[4Fe-4S] cluster</name>
        <dbReference type="ChEBI" id="CHEBI:49883"/>
        <label>2</label>
    </ligand>
</feature>
<keyword evidence="11 15" id="KW-0411">Iron-sulfur</keyword>
<feature type="domain" description="4Fe-4S ferredoxin-type" evidence="17">
    <location>
        <begin position="613"/>
        <end position="642"/>
    </location>
</feature>
<feature type="binding site" evidence="16">
    <location>
        <position position="632"/>
    </location>
    <ligand>
        <name>[4Fe-4S] cluster</name>
        <dbReference type="ChEBI" id="CHEBI:49883"/>
        <label>1</label>
    </ligand>
</feature>
<feature type="binding site" evidence="16">
    <location>
        <position position="622"/>
    </location>
    <ligand>
        <name>[4Fe-4S] cluster</name>
        <dbReference type="ChEBI" id="CHEBI:49883"/>
        <label>2</label>
    </ligand>
</feature>
<dbReference type="InterPro" id="IPR011766">
    <property type="entry name" value="TPP_enzyme_TPP-bd"/>
</dbReference>
<dbReference type="PROSITE" id="PS00198">
    <property type="entry name" value="4FE4S_FER_1"/>
    <property type="match status" value="1"/>
</dbReference>
<dbReference type="EC" id="1.2.7.8" evidence="15"/>
<evidence type="ECO:0000259" key="17">
    <source>
        <dbReference type="PROSITE" id="PS51379"/>
    </source>
</evidence>
<dbReference type="PROSITE" id="PS51379">
    <property type="entry name" value="4FE4S_FER_2"/>
    <property type="match status" value="2"/>
</dbReference>
<feature type="binding site" evidence="16">
    <location>
        <position position="594"/>
    </location>
    <ligand>
        <name>[4Fe-4S] cluster</name>
        <dbReference type="ChEBI" id="CHEBI:49883"/>
        <label>1</label>
    </ligand>
</feature>
<comment type="function">
    <text evidence="1 15">Catalyzes the ferredoxin-dependent oxidative decarboxylation of arylpyruvates.</text>
</comment>
<feature type="binding site" evidence="16">
    <location>
        <position position="591"/>
    </location>
    <ligand>
        <name>[4Fe-4S] cluster</name>
        <dbReference type="ChEBI" id="CHEBI:49883"/>
        <label>1</label>
    </ligand>
</feature>
<dbReference type="PIRSF" id="PIRSF006439">
    <property type="entry name" value="Indolepyruvate_ferr_oxidored"/>
    <property type="match status" value="1"/>
</dbReference>